<dbReference type="Pfam" id="PF00096">
    <property type="entry name" value="zf-C2H2"/>
    <property type="match status" value="3"/>
</dbReference>
<keyword evidence="4 7" id="KW-0863">Zinc-finger</keyword>
<dbReference type="GO" id="GO:0010468">
    <property type="term" value="P:regulation of gene expression"/>
    <property type="evidence" value="ECO:0007669"/>
    <property type="project" value="TreeGrafter"/>
</dbReference>
<keyword evidence="3" id="KW-0677">Repeat</keyword>
<evidence type="ECO:0000256" key="2">
    <source>
        <dbReference type="ARBA" id="ARBA00022723"/>
    </source>
</evidence>
<dbReference type="GeneID" id="112047134"/>
<keyword evidence="2 8" id="KW-0479">Metal-binding</keyword>
<feature type="domain" description="C2H2-type" evidence="10">
    <location>
        <begin position="479"/>
        <end position="506"/>
    </location>
</feature>
<feature type="domain" description="C2H2-type" evidence="10">
    <location>
        <begin position="316"/>
        <end position="343"/>
    </location>
</feature>
<dbReference type="Proteomes" id="UP001652582">
    <property type="component" value="Chromosome 26"/>
</dbReference>
<dbReference type="PANTHER" id="PTHR24376">
    <property type="entry name" value="ZINC FINGER PROTEIN"/>
    <property type="match status" value="1"/>
</dbReference>
<dbReference type="RefSeq" id="XP_023939879.2">
    <property type="nucleotide sequence ID" value="XM_024084111.2"/>
</dbReference>
<dbReference type="GO" id="GO:0003677">
    <property type="term" value="F:DNA binding"/>
    <property type="evidence" value="ECO:0007669"/>
    <property type="project" value="UniProtKB-KW"/>
</dbReference>
<evidence type="ECO:0000259" key="10">
    <source>
        <dbReference type="PROSITE" id="PS50157"/>
    </source>
</evidence>
<feature type="domain" description="C2H2-type" evidence="10">
    <location>
        <begin position="507"/>
        <end position="534"/>
    </location>
</feature>
<proteinExistence type="predicted"/>
<dbReference type="SMART" id="SM00355">
    <property type="entry name" value="ZnF_C2H2"/>
    <property type="match status" value="11"/>
</dbReference>
<evidence type="ECO:0000256" key="4">
    <source>
        <dbReference type="ARBA" id="ARBA00022771"/>
    </source>
</evidence>
<dbReference type="GO" id="GO:0005634">
    <property type="term" value="C:nucleus"/>
    <property type="evidence" value="ECO:0007669"/>
    <property type="project" value="UniProtKB-SubCell"/>
</dbReference>
<sequence length="568" mass="66094">MAAKTWKIEKDLCRCCHAEGTFDNLAEPRTFLEKEEVYTDMLRECLDVDIPPVPGELCAITYTICTACITRLRDACNFKKQVQDCEQRFMTMYYKNAIQGVKPETVVKEELEVSLELQQSEDEILVLKKEEDDDDEDALMDFTNDDDDLSDDFPIKRPTTSTKTRSKAKPKPKPSPVKKEKPPPKKKVEAKPVKEKKGENEEIFTIKQDEDTRPFKCKNCDKCFKTTADVRTHGNCVHLKKRPQYSHCRICNARVTARDRASHMETEHGVPVPTCGACGKKFIAPSILSRHKCNHTCLTAQQLDVHAKIHEVQGPFVCDICNKSFNWKSNLKRHMSIHLNIRLHKCDTCEREFHRKESLRCHITRKHYGVKTEPKGEIFTLKQNEDGTRKYKCKKCEKCFKSTTEVRTHNTFVHLKMSRPNHARCRICNVEVSIRDRVSHMEKEHGKPPPTCGACGKKFTTPALLLRHQKQFHLRERDHKCDKCDYASLTAYHLNLHKKIHEEEREFVCDLCNSSFKWKSTLTKHMLIHLNIRPHKCPVCEYRCIQKPSLRSHISKKHPEFRIANNKI</sequence>
<protein>
    <submittedName>
        <fullName evidence="13">Zinc finger protein 62 isoform X3</fullName>
    </submittedName>
</protein>
<feature type="binding site" evidence="8">
    <location>
        <position position="16"/>
    </location>
    <ligand>
        <name>Zn(2+)</name>
        <dbReference type="ChEBI" id="CHEBI:29105"/>
    </ligand>
</feature>
<accession>A0A6J1MZ53</accession>
<gene>
    <name evidence="13" type="primary">LOC112047134</name>
</gene>
<evidence type="ECO:0000256" key="1">
    <source>
        <dbReference type="ARBA" id="ARBA00004123"/>
    </source>
</evidence>
<evidence type="ECO:0000256" key="5">
    <source>
        <dbReference type="ARBA" id="ARBA00022833"/>
    </source>
</evidence>
<evidence type="ECO:0000259" key="11">
    <source>
        <dbReference type="PROSITE" id="PS51915"/>
    </source>
</evidence>
<feature type="domain" description="C2H2-type" evidence="10">
    <location>
        <begin position="273"/>
        <end position="296"/>
    </location>
</feature>
<dbReference type="Gene3D" id="3.30.160.60">
    <property type="entry name" value="Classic Zinc Finger"/>
    <property type="match status" value="5"/>
</dbReference>
<feature type="compositionally biased region" description="Basic and acidic residues" evidence="9">
    <location>
        <begin position="177"/>
        <end position="199"/>
    </location>
</feature>
<dbReference type="InterPro" id="IPR013087">
    <property type="entry name" value="Znf_C2H2_type"/>
</dbReference>
<evidence type="ECO:0000313" key="13">
    <source>
        <dbReference type="RefSeq" id="XP_023939879.2"/>
    </source>
</evidence>
<dbReference type="SUPFAM" id="SSF57667">
    <property type="entry name" value="beta-beta-alpha zinc fingers"/>
    <property type="match status" value="4"/>
</dbReference>
<feature type="binding site" evidence="8">
    <location>
        <position position="13"/>
    </location>
    <ligand>
        <name>Zn(2+)</name>
        <dbReference type="ChEBI" id="CHEBI:29105"/>
    </ligand>
</feature>
<feature type="domain" description="ZAD" evidence="11">
    <location>
        <begin position="11"/>
        <end position="92"/>
    </location>
</feature>
<comment type="subcellular location">
    <subcellularLocation>
        <location evidence="1">Nucleus</location>
    </subcellularLocation>
</comment>
<dbReference type="InterPro" id="IPR036236">
    <property type="entry name" value="Znf_C2H2_sf"/>
</dbReference>
<evidence type="ECO:0000313" key="12">
    <source>
        <dbReference type="Proteomes" id="UP001652582"/>
    </source>
</evidence>
<feature type="domain" description="C2H2-type" evidence="10">
    <location>
        <begin position="215"/>
        <end position="243"/>
    </location>
</feature>
<keyword evidence="5 8" id="KW-0862">Zinc</keyword>
<dbReference type="PANTHER" id="PTHR24376:SF235">
    <property type="entry name" value="C2H2-TYPE DOMAIN-CONTAINING PROTEIN"/>
    <property type="match status" value="1"/>
</dbReference>
<feature type="domain" description="C2H2-type" evidence="10">
    <location>
        <begin position="450"/>
        <end position="478"/>
    </location>
</feature>
<dbReference type="PROSITE" id="PS51915">
    <property type="entry name" value="ZAD"/>
    <property type="match status" value="1"/>
</dbReference>
<dbReference type="AlphaFoldDB" id="A0A6J1MZ53"/>
<dbReference type="PROSITE" id="PS00028">
    <property type="entry name" value="ZINC_FINGER_C2H2_1"/>
    <property type="match status" value="8"/>
</dbReference>
<name>A0A6J1MZ53_BICAN</name>
<dbReference type="OrthoDB" id="8685330at2759"/>
<evidence type="ECO:0000256" key="3">
    <source>
        <dbReference type="ARBA" id="ARBA00022737"/>
    </source>
</evidence>
<feature type="compositionally biased region" description="Acidic residues" evidence="9">
    <location>
        <begin position="131"/>
        <end position="151"/>
    </location>
</feature>
<dbReference type="GO" id="GO:0008270">
    <property type="term" value="F:zinc ion binding"/>
    <property type="evidence" value="ECO:0007669"/>
    <property type="project" value="UniProtKB-UniRule"/>
</dbReference>
<keyword evidence="6" id="KW-0539">Nucleus</keyword>
<dbReference type="SMART" id="SM00868">
    <property type="entry name" value="zf-AD"/>
    <property type="match status" value="1"/>
</dbReference>
<evidence type="ECO:0000256" key="9">
    <source>
        <dbReference type="SAM" id="MobiDB-lite"/>
    </source>
</evidence>
<dbReference type="InterPro" id="IPR012934">
    <property type="entry name" value="Znf_AD"/>
</dbReference>
<dbReference type="PROSITE" id="PS50157">
    <property type="entry name" value="ZINC_FINGER_C2H2_2"/>
    <property type="match status" value="8"/>
</dbReference>
<feature type="region of interest" description="Disordered" evidence="9">
    <location>
        <begin position="128"/>
        <end position="199"/>
    </location>
</feature>
<feature type="domain" description="C2H2-type" evidence="10">
    <location>
        <begin position="344"/>
        <end position="372"/>
    </location>
</feature>
<feature type="binding site" evidence="8">
    <location>
        <position position="65"/>
    </location>
    <ligand>
        <name>Zn(2+)</name>
        <dbReference type="ChEBI" id="CHEBI:29105"/>
    </ligand>
</feature>
<reference evidence="13" key="1">
    <citation type="submission" date="2025-08" db="UniProtKB">
        <authorList>
            <consortium name="RefSeq"/>
        </authorList>
    </citation>
    <scope>IDENTIFICATION</scope>
</reference>
<evidence type="ECO:0000256" key="6">
    <source>
        <dbReference type="ARBA" id="ARBA00023242"/>
    </source>
</evidence>
<keyword evidence="12" id="KW-1185">Reference proteome</keyword>
<organism evidence="12 13">
    <name type="scientific">Bicyclus anynana</name>
    <name type="common">Squinting bush brown butterfly</name>
    <dbReference type="NCBI Taxonomy" id="110368"/>
    <lineage>
        <taxon>Eukaryota</taxon>
        <taxon>Metazoa</taxon>
        <taxon>Ecdysozoa</taxon>
        <taxon>Arthropoda</taxon>
        <taxon>Hexapoda</taxon>
        <taxon>Insecta</taxon>
        <taxon>Pterygota</taxon>
        <taxon>Neoptera</taxon>
        <taxon>Endopterygota</taxon>
        <taxon>Lepidoptera</taxon>
        <taxon>Glossata</taxon>
        <taxon>Ditrysia</taxon>
        <taxon>Papilionoidea</taxon>
        <taxon>Nymphalidae</taxon>
        <taxon>Satyrinae</taxon>
        <taxon>Satyrini</taxon>
        <taxon>Mycalesina</taxon>
        <taxon>Bicyclus</taxon>
    </lineage>
</organism>
<feature type="domain" description="C2H2-type" evidence="10">
    <location>
        <begin position="391"/>
        <end position="414"/>
    </location>
</feature>
<feature type="binding site" evidence="8">
    <location>
        <position position="68"/>
    </location>
    <ligand>
        <name>Zn(2+)</name>
        <dbReference type="ChEBI" id="CHEBI:29105"/>
    </ligand>
</feature>
<evidence type="ECO:0000256" key="7">
    <source>
        <dbReference type="PROSITE-ProRule" id="PRU00042"/>
    </source>
</evidence>
<evidence type="ECO:0000256" key="8">
    <source>
        <dbReference type="PROSITE-ProRule" id="PRU01263"/>
    </source>
</evidence>